<dbReference type="PANTHER" id="PTHR30466">
    <property type="entry name" value="FLAVIN REDUCTASE"/>
    <property type="match status" value="1"/>
</dbReference>
<keyword evidence="2 5" id="KW-0560">Oxidoreductase</keyword>
<accession>A0A081FZH2</accession>
<dbReference type="GO" id="GO:0003700">
    <property type="term" value="F:DNA-binding transcription factor activity"/>
    <property type="evidence" value="ECO:0007669"/>
    <property type="project" value="InterPro"/>
</dbReference>
<dbReference type="GO" id="GO:0004497">
    <property type="term" value="F:monooxygenase activity"/>
    <property type="evidence" value="ECO:0007669"/>
    <property type="project" value="UniProtKB-KW"/>
</dbReference>
<feature type="domain" description="Flavin reductase like" evidence="4">
    <location>
        <begin position="12"/>
        <end position="156"/>
    </location>
</feature>
<organism evidence="5 6">
    <name type="scientific">Marinobacterium lacunae</name>
    <dbReference type="NCBI Taxonomy" id="1232683"/>
    <lineage>
        <taxon>Bacteria</taxon>
        <taxon>Pseudomonadati</taxon>
        <taxon>Pseudomonadota</taxon>
        <taxon>Gammaproteobacteria</taxon>
        <taxon>Oceanospirillales</taxon>
        <taxon>Oceanospirillaceae</taxon>
        <taxon>Marinobacterium</taxon>
    </lineage>
</organism>
<comment type="similarity">
    <text evidence="1">Belongs to the non-flavoprotein flavin reductase family.</text>
</comment>
<comment type="caution">
    <text evidence="5">The sequence shown here is derived from an EMBL/GenBank/DDBJ whole genome shotgun (WGS) entry which is preliminary data.</text>
</comment>
<evidence type="ECO:0000259" key="3">
    <source>
        <dbReference type="SMART" id="SM00347"/>
    </source>
</evidence>
<evidence type="ECO:0000256" key="1">
    <source>
        <dbReference type="ARBA" id="ARBA00008898"/>
    </source>
</evidence>
<evidence type="ECO:0000256" key="2">
    <source>
        <dbReference type="ARBA" id="ARBA00023002"/>
    </source>
</evidence>
<feature type="domain" description="HTH marR-type" evidence="3">
    <location>
        <begin position="197"/>
        <end position="287"/>
    </location>
</feature>
<dbReference type="OrthoDB" id="9792858at2"/>
<dbReference type="PATRIC" id="fig|1232683.4.peg.1867"/>
<dbReference type="InterPro" id="IPR050268">
    <property type="entry name" value="NADH-dep_flavin_reductase"/>
</dbReference>
<dbReference type="InterPro" id="IPR002563">
    <property type="entry name" value="Flavin_Rdtase-like_dom"/>
</dbReference>
<dbReference type="SMART" id="SM00903">
    <property type="entry name" value="Flavin_Reduct"/>
    <property type="match status" value="1"/>
</dbReference>
<evidence type="ECO:0000259" key="4">
    <source>
        <dbReference type="SMART" id="SM00903"/>
    </source>
</evidence>
<keyword evidence="5" id="KW-0503">Monooxygenase</keyword>
<dbReference type="PANTHER" id="PTHR30466:SF11">
    <property type="entry name" value="FLAVIN-DEPENDENT MONOOXYGENASE, REDUCTASE SUBUNIT HSAB"/>
    <property type="match status" value="1"/>
</dbReference>
<dbReference type="Gene3D" id="1.10.10.10">
    <property type="entry name" value="Winged helix-like DNA-binding domain superfamily/Winged helix DNA-binding domain"/>
    <property type="match status" value="1"/>
</dbReference>
<dbReference type="InterPro" id="IPR000835">
    <property type="entry name" value="HTH_MarR-typ"/>
</dbReference>
<dbReference type="EMBL" id="JMQN01000023">
    <property type="protein sequence ID" value="KEA63927.1"/>
    <property type="molecule type" value="Genomic_DNA"/>
</dbReference>
<dbReference type="InterPro" id="IPR036388">
    <property type="entry name" value="WH-like_DNA-bd_sf"/>
</dbReference>
<evidence type="ECO:0000313" key="6">
    <source>
        <dbReference type="Proteomes" id="UP000028252"/>
    </source>
</evidence>
<dbReference type="AlphaFoldDB" id="A0A081FZH2"/>
<evidence type="ECO:0000313" key="5">
    <source>
        <dbReference type="EMBL" id="KEA63927.1"/>
    </source>
</evidence>
<dbReference type="Gene3D" id="2.30.110.10">
    <property type="entry name" value="Electron Transport, Fmn-binding Protein, Chain A"/>
    <property type="match status" value="1"/>
</dbReference>
<dbReference type="Pfam" id="PF01613">
    <property type="entry name" value="Flavin_Reduct"/>
    <property type="match status" value="1"/>
</dbReference>
<keyword evidence="6" id="KW-1185">Reference proteome</keyword>
<dbReference type="InterPro" id="IPR036390">
    <property type="entry name" value="WH_DNA-bd_sf"/>
</dbReference>
<proteinExistence type="inferred from homology"/>
<dbReference type="GO" id="GO:0042602">
    <property type="term" value="F:riboflavin reductase (NADPH) activity"/>
    <property type="evidence" value="ECO:0007669"/>
    <property type="project" value="TreeGrafter"/>
</dbReference>
<dbReference type="eggNOG" id="COG1853">
    <property type="taxonomic scope" value="Bacteria"/>
</dbReference>
<dbReference type="RefSeq" id="WP_036186896.1">
    <property type="nucleotide sequence ID" value="NZ_JMQN01000023.1"/>
</dbReference>
<dbReference type="SUPFAM" id="SSF46785">
    <property type="entry name" value="Winged helix' DNA-binding domain"/>
    <property type="match status" value="1"/>
</dbReference>
<dbReference type="InterPro" id="IPR012349">
    <property type="entry name" value="Split_barrel_FMN-bd"/>
</dbReference>
<dbReference type="SUPFAM" id="SSF50475">
    <property type="entry name" value="FMN-binding split barrel"/>
    <property type="match status" value="1"/>
</dbReference>
<dbReference type="EC" id="1.14.13.-" evidence="5"/>
<dbReference type="STRING" id="1232683.ADIMK_1898"/>
<reference evidence="5 6" key="1">
    <citation type="submission" date="2014-04" db="EMBL/GenBank/DDBJ databases">
        <title>Marinobacterium kochiensis sp. nov., isolated from sediment sample collected from Kochi backwaters in Kerala, India.</title>
        <authorList>
            <person name="Singh A."/>
            <person name="Pinnaka A.K."/>
        </authorList>
    </citation>
    <scope>NUCLEOTIDE SEQUENCE [LARGE SCALE GENOMIC DNA]</scope>
    <source>
        <strain evidence="5 6">AK27</strain>
    </source>
</reference>
<name>A0A081FZH2_9GAMM</name>
<dbReference type="SMART" id="SM00347">
    <property type="entry name" value="HTH_MARR"/>
    <property type="match status" value="1"/>
</dbReference>
<dbReference type="Proteomes" id="UP000028252">
    <property type="component" value="Unassembled WGS sequence"/>
</dbReference>
<protein>
    <submittedName>
        <fullName evidence="5">Nitrilotriacetate monooxygenase component B</fullName>
        <ecNumber evidence="5">1.14.13.-</ecNumber>
    </submittedName>
</protein>
<sequence length="303" mass="33568">MSIDAKDFRRALGKFPTGVTVITTTDDRGERIGVTASSFNSVSIEPALVLWSIDKGAYSLQAFTEGRYFTINVLRDDQVEISNRFARRGDDKFAGLEMLEDANGCPRVPGAAAWFACRTWSVYDGGDHFIIVGEVTDYGYEDNVGSLVFHNGRYAVPEVHPGVRDMPTPPVTGGFLNDYLLYQMHQALSACRESFYPTLTRLGITAEEWRVLSVLADAPDTPVEAIAQQVSQPVASLRETLEWLRDKGLIDSESTLSDNGRALIDRVRSLAIEHEQQVLGRLSESQRDVLKECLRILAAPVAH</sequence>
<gene>
    <name evidence="5" type="ORF">ADIMK_1898</name>
</gene>
<dbReference type="GO" id="GO:0010181">
    <property type="term" value="F:FMN binding"/>
    <property type="evidence" value="ECO:0007669"/>
    <property type="project" value="InterPro"/>
</dbReference>